<dbReference type="InterPro" id="IPR001034">
    <property type="entry name" value="DeoR_HTH"/>
</dbReference>
<dbReference type="InterPro" id="IPR037171">
    <property type="entry name" value="NagB/RpiA_transferase-like"/>
</dbReference>
<feature type="domain" description="HTH deoR-type" evidence="4">
    <location>
        <begin position="5"/>
        <end position="60"/>
    </location>
</feature>
<organism evidence="5 6">
    <name type="scientific">Paenibacillus residui</name>
    <dbReference type="NCBI Taxonomy" id="629724"/>
    <lineage>
        <taxon>Bacteria</taxon>
        <taxon>Bacillati</taxon>
        <taxon>Bacillota</taxon>
        <taxon>Bacilli</taxon>
        <taxon>Bacillales</taxon>
        <taxon>Paenibacillaceae</taxon>
        <taxon>Paenibacillus</taxon>
    </lineage>
</organism>
<keyword evidence="2 5" id="KW-0238">DNA-binding</keyword>
<dbReference type="InterPro" id="IPR036390">
    <property type="entry name" value="WH_DNA-bd_sf"/>
</dbReference>
<keyword evidence="1" id="KW-0805">Transcription regulation</keyword>
<gene>
    <name evidence="5" type="ORF">ACFQ03_04090</name>
</gene>
<reference evidence="6" key="1">
    <citation type="journal article" date="2019" name="Int. J. Syst. Evol. Microbiol.">
        <title>The Global Catalogue of Microorganisms (GCM) 10K type strain sequencing project: providing services to taxonomists for standard genome sequencing and annotation.</title>
        <authorList>
            <consortium name="The Broad Institute Genomics Platform"/>
            <consortium name="The Broad Institute Genome Sequencing Center for Infectious Disease"/>
            <person name="Wu L."/>
            <person name="Ma J."/>
        </authorList>
    </citation>
    <scope>NUCLEOTIDE SEQUENCE [LARGE SCALE GENOMIC DNA]</scope>
    <source>
        <strain evidence="6">CCUG 57263</strain>
    </source>
</reference>
<dbReference type="PRINTS" id="PR00037">
    <property type="entry name" value="HTHLACR"/>
</dbReference>
<dbReference type="Gene3D" id="1.10.10.10">
    <property type="entry name" value="Winged helix-like DNA-binding domain superfamily/Winged helix DNA-binding domain"/>
    <property type="match status" value="1"/>
</dbReference>
<evidence type="ECO:0000256" key="3">
    <source>
        <dbReference type="ARBA" id="ARBA00023163"/>
    </source>
</evidence>
<dbReference type="PANTHER" id="PTHR30363">
    <property type="entry name" value="HTH-TYPE TRANSCRIPTIONAL REGULATOR SRLR-RELATED"/>
    <property type="match status" value="1"/>
</dbReference>
<accession>A0ABW3D4T1</accession>
<evidence type="ECO:0000259" key="4">
    <source>
        <dbReference type="PROSITE" id="PS51000"/>
    </source>
</evidence>
<dbReference type="EMBL" id="JBHTIU010000012">
    <property type="protein sequence ID" value="MFD0868317.1"/>
    <property type="molecule type" value="Genomic_DNA"/>
</dbReference>
<dbReference type="InterPro" id="IPR050313">
    <property type="entry name" value="Carb_Metab_HTH_regulators"/>
</dbReference>
<evidence type="ECO:0000313" key="6">
    <source>
        <dbReference type="Proteomes" id="UP001597120"/>
    </source>
</evidence>
<dbReference type="InterPro" id="IPR014036">
    <property type="entry name" value="DeoR-like_C"/>
</dbReference>
<comment type="caution">
    <text evidence="5">The sequence shown here is derived from an EMBL/GenBank/DDBJ whole genome shotgun (WGS) entry which is preliminary data.</text>
</comment>
<dbReference type="InterPro" id="IPR036388">
    <property type="entry name" value="WH-like_DNA-bd_sf"/>
</dbReference>
<keyword evidence="3" id="KW-0804">Transcription</keyword>
<dbReference type="GO" id="GO:0003677">
    <property type="term" value="F:DNA binding"/>
    <property type="evidence" value="ECO:0007669"/>
    <property type="project" value="UniProtKB-KW"/>
</dbReference>
<dbReference type="PANTHER" id="PTHR30363:SF44">
    <property type="entry name" value="AGA OPERON TRANSCRIPTIONAL REPRESSOR-RELATED"/>
    <property type="match status" value="1"/>
</dbReference>
<dbReference type="SUPFAM" id="SSF100950">
    <property type="entry name" value="NagB/RpiA/CoA transferase-like"/>
    <property type="match status" value="1"/>
</dbReference>
<proteinExistence type="predicted"/>
<sequence length="256" mass="28927">MSLTFEERKRTILEQLMKEEKVRVPQLSEQLNVSMETIRRDLDRLEKEGLLKKVYGGAVKTRLNMIEPPFLQRAQMHREEKEALGRCAARLVNDGETIMIDNGTTTVEVIRYLHDRSDVTIVTHSISAMLLAAEMFPGRIFFAGGEVDVKLQSAGGSLTERMLEQFKVHKAFISVGGVSLVDGITDYDVNEASISRKMIERAEEAIVLADHSKLGVTTFAKIADLQEVSMIVTDRNCPAEWIRHLQEKNVEIRLAE</sequence>
<dbReference type="SUPFAM" id="SSF46785">
    <property type="entry name" value="Winged helix' DNA-binding domain"/>
    <property type="match status" value="1"/>
</dbReference>
<dbReference type="Pfam" id="PF00455">
    <property type="entry name" value="DeoRC"/>
    <property type="match status" value="1"/>
</dbReference>
<dbReference type="RefSeq" id="WP_379286255.1">
    <property type="nucleotide sequence ID" value="NZ_JBHTIU010000012.1"/>
</dbReference>
<dbReference type="PROSITE" id="PS00894">
    <property type="entry name" value="HTH_DEOR_1"/>
    <property type="match status" value="1"/>
</dbReference>
<dbReference type="Proteomes" id="UP001597120">
    <property type="component" value="Unassembled WGS sequence"/>
</dbReference>
<evidence type="ECO:0000313" key="5">
    <source>
        <dbReference type="EMBL" id="MFD0868317.1"/>
    </source>
</evidence>
<dbReference type="SMART" id="SM00420">
    <property type="entry name" value="HTH_DEOR"/>
    <property type="match status" value="1"/>
</dbReference>
<dbReference type="PROSITE" id="PS51000">
    <property type="entry name" value="HTH_DEOR_2"/>
    <property type="match status" value="1"/>
</dbReference>
<dbReference type="Gene3D" id="3.40.50.1360">
    <property type="match status" value="1"/>
</dbReference>
<dbReference type="InterPro" id="IPR018356">
    <property type="entry name" value="Tscrpt_reg_HTH_DeoR_CS"/>
</dbReference>
<evidence type="ECO:0000256" key="1">
    <source>
        <dbReference type="ARBA" id="ARBA00023015"/>
    </source>
</evidence>
<keyword evidence="6" id="KW-1185">Reference proteome</keyword>
<dbReference type="SMART" id="SM01134">
    <property type="entry name" value="DeoRC"/>
    <property type="match status" value="1"/>
</dbReference>
<name>A0ABW3D4T1_9BACL</name>
<evidence type="ECO:0000256" key="2">
    <source>
        <dbReference type="ARBA" id="ARBA00023125"/>
    </source>
</evidence>
<protein>
    <submittedName>
        <fullName evidence="5">DeoR/GlpR family DNA-binding transcription regulator</fullName>
    </submittedName>
</protein>
<dbReference type="Pfam" id="PF08220">
    <property type="entry name" value="HTH_DeoR"/>
    <property type="match status" value="1"/>
</dbReference>